<dbReference type="InterPro" id="IPR012338">
    <property type="entry name" value="Beta-lactam/transpept-like"/>
</dbReference>
<proteinExistence type="predicted"/>
<organism evidence="4 5">
    <name type="scientific">Sorlinia euscelidii</name>
    <dbReference type="NCBI Taxonomy" id="3081148"/>
    <lineage>
        <taxon>Bacteria</taxon>
        <taxon>Pseudomonadati</taxon>
        <taxon>Pseudomonadota</taxon>
        <taxon>Alphaproteobacteria</taxon>
        <taxon>Acetobacterales</taxon>
        <taxon>Acetobacteraceae</taxon>
        <taxon>Sorlinia</taxon>
    </lineage>
</organism>
<dbReference type="InterPro" id="IPR012856">
    <property type="entry name" value="DAP_B_dom"/>
</dbReference>
<evidence type="ECO:0000313" key="4">
    <source>
        <dbReference type="EMBL" id="MEE8657899.1"/>
    </source>
</evidence>
<dbReference type="Gene3D" id="3.40.710.10">
    <property type="entry name" value="DD-peptidase/beta-lactamase superfamily"/>
    <property type="match status" value="1"/>
</dbReference>
<protein>
    <submittedName>
        <fullName evidence="4">D-aminopeptidase</fullName>
    </submittedName>
</protein>
<dbReference type="RefSeq" id="WP_394818868.1">
    <property type="nucleotide sequence ID" value="NZ_JAWJZY010000001.1"/>
</dbReference>
<reference evidence="4 5" key="1">
    <citation type="submission" date="2023-10" db="EMBL/GenBank/DDBJ databases">
        <title>Sorlinia euscelidii gen. nov., sp. nov., an acetic acid bacteria isolated from the gut of Euscelidius variegatus emitter.</title>
        <authorList>
            <person name="Michoud G."/>
            <person name="Marasco R."/>
            <person name="Seferji K."/>
            <person name="Gonella E."/>
            <person name="Garuglieri E."/>
            <person name="Alma A."/>
            <person name="Mapelli F."/>
            <person name="Borin S."/>
            <person name="Daffonchio D."/>
            <person name="Crotti E."/>
        </authorList>
    </citation>
    <scope>NUCLEOTIDE SEQUENCE [LARGE SCALE GENOMIC DNA]</scope>
    <source>
        <strain evidence="4 5">EV16P</strain>
    </source>
</reference>
<feature type="domain" description="D-aminopeptidase" evidence="3">
    <location>
        <begin position="350"/>
        <end position="527"/>
    </location>
</feature>
<dbReference type="SUPFAM" id="SSF50886">
    <property type="entry name" value="D-aminopeptidase, middle and C-terminal domains"/>
    <property type="match status" value="1"/>
</dbReference>
<accession>A0ABU7U236</accession>
<dbReference type="Proteomes" id="UP001312908">
    <property type="component" value="Unassembled WGS sequence"/>
</dbReference>
<name>A0ABU7U236_9PROT</name>
<dbReference type="Pfam" id="PF00144">
    <property type="entry name" value="Beta-lactamase"/>
    <property type="match status" value="1"/>
</dbReference>
<dbReference type="InterPro" id="IPR001466">
    <property type="entry name" value="Beta-lactam-related"/>
</dbReference>
<evidence type="ECO:0000259" key="2">
    <source>
        <dbReference type="Pfam" id="PF00144"/>
    </source>
</evidence>
<comment type="caution">
    <text evidence="4">The sequence shown here is derived from an EMBL/GenBank/DDBJ whole genome shotgun (WGS) entry which is preliminary data.</text>
</comment>
<keyword evidence="1" id="KW-0645">Protease</keyword>
<dbReference type="SUPFAM" id="SSF56601">
    <property type="entry name" value="beta-lactamase/transpeptidase-like"/>
    <property type="match status" value="1"/>
</dbReference>
<sequence length="538" mass="60341">MAQYRKEECLIRQLPELYPGPGGAIAIIKDGQVRARESWGYINLERHIPFTPRATFRICSITKQFTCALLLDAFPDFSRLDEDVRHFLPQLSAPLPKIAHLAHNQSGLRDYWAMGMVMGALPDTLFSEDDARHIMMTTKTLQFTPGTSYSYCNQNFRLIGDIVARRLDRDYASLMHHHVFSRYGMEHAFIAADTTSLPDGGTGYEGSVATGSIPAKNRILWTGDAGIGATLDDLIAWELYIDRERNHPRGIYQQLSQPQSFTDGTPAPYGFGLRHFTFEGRKATGHGGGLRGWHSFRMHVPEDRLSVVVLFNHMSNAYGAALRLARAAIGLDEAPPRQVVSTSPADVPPTGLFLDDAAGLAAQIFHGPAGRMLHYLHPPETCPEPDEVPEDPFRTRISSEGEATLMHRPGENRSVILRRLHPYAYDGPDDRDVLRGAYYCAENDSWLDITTDGQGLYGAFFGFLGKGPMSPIRRLSDDVFSMPCRRALDHAPPGDWTIEILDARKKKARHPAREIRVGCWLARNLRYRRVNAVFDRGR</sequence>
<dbReference type="Pfam" id="PF07930">
    <property type="entry name" value="DAP_B"/>
    <property type="match status" value="1"/>
</dbReference>
<evidence type="ECO:0000313" key="5">
    <source>
        <dbReference type="Proteomes" id="UP001312908"/>
    </source>
</evidence>
<dbReference type="EMBL" id="JAWJZY010000001">
    <property type="protein sequence ID" value="MEE8657899.1"/>
    <property type="molecule type" value="Genomic_DNA"/>
</dbReference>
<keyword evidence="1" id="KW-0378">Hydrolase</keyword>
<keyword evidence="5" id="KW-1185">Reference proteome</keyword>
<dbReference type="InterPro" id="IPR050491">
    <property type="entry name" value="AmpC-like"/>
</dbReference>
<gene>
    <name evidence="4" type="ORF">DOFOFD_02565</name>
</gene>
<evidence type="ECO:0000256" key="1">
    <source>
        <dbReference type="ARBA" id="ARBA00022438"/>
    </source>
</evidence>
<feature type="domain" description="Beta-lactamase-related" evidence="2">
    <location>
        <begin position="11"/>
        <end position="327"/>
    </location>
</feature>
<dbReference type="NCBIfam" id="NF009622">
    <property type="entry name" value="PRK13128.1"/>
    <property type="match status" value="1"/>
</dbReference>
<dbReference type="PANTHER" id="PTHR46825:SF9">
    <property type="entry name" value="BETA-LACTAMASE-RELATED DOMAIN-CONTAINING PROTEIN"/>
    <property type="match status" value="1"/>
</dbReference>
<dbReference type="Gene3D" id="2.40.128.50">
    <property type="match status" value="1"/>
</dbReference>
<dbReference type="PANTHER" id="PTHR46825">
    <property type="entry name" value="D-ALANYL-D-ALANINE-CARBOXYPEPTIDASE/ENDOPEPTIDASE AMPH"/>
    <property type="match status" value="1"/>
</dbReference>
<keyword evidence="1" id="KW-0031">Aminopeptidase</keyword>
<evidence type="ECO:0000259" key="3">
    <source>
        <dbReference type="Pfam" id="PF07930"/>
    </source>
</evidence>
<dbReference type="InterPro" id="IPR027279">
    <property type="entry name" value="D_amino_pept/lipop_sf"/>
</dbReference>